<reference evidence="8 9" key="1">
    <citation type="journal article" date="2020" name="Syst. Appl. Microbiol.">
        <title>Alienimonas chondri sp. nov., a novel planctomycete isolated from the biofilm of the red alga Chondrus crispus.</title>
        <authorList>
            <person name="Vitorino I."/>
            <person name="Albuquerque L."/>
            <person name="Wiegand S."/>
            <person name="Kallscheuer N."/>
            <person name="da Costa M.S."/>
            <person name="Lobo-da-Cunha A."/>
            <person name="Jogler C."/>
            <person name="Lage O.M."/>
        </authorList>
    </citation>
    <scope>NUCLEOTIDE SEQUENCE [LARGE SCALE GENOMIC DNA]</scope>
    <source>
        <strain evidence="8 9">LzC2</strain>
    </source>
</reference>
<dbReference type="InterPro" id="IPR000917">
    <property type="entry name" value="Sulfatase_N"/>
</dbReference>
<dbReference type="EC" id="3.1.6.1" evidence="8"/>
<dbReference type="Pfam" id="PF00884">
    <property type="entry name" value="Sulfatase"/>
    <property type="match status" value="1"/>
</dbReference>
<keyword evidence="6" id="KW-0106">Calcium</keyword>
<dbReference type="Gene3D" id="3.30.1120.10">
    <property type="match status" value="1"/>
</dbReference>
<comment type="caution">
    <text evidence="8">The sequence shown here is derived from an EMBL/GenBank/DDBJ whole genome shotgun (WGS) entry which is preliminary data.</text>
</comment>
<dbReference type="SUPFAM" id="SSF53649">
    <property type="entry name" value="Alkaline phosphatase-like"/>
    <property type="match status" value="1"/>
</dbReference>
<evidence type="ECO:0000259" key="7">
    <source>
        <dbReference type="Pfam" id="PF00884"/>
    </source>
</evidence>
<evidence type="ECO:0000256" key="4">
    <source>
        <dbReference type="ARBA" id="ARBA00022729"/>
    </source>
</evidence>
<evidence type="ECO:0000256" key="5">
    <source>
        <dbReference type="ARBA" id="ARBA00022801"/>
    </source>
</evidence>
<comment type="similarity">
    <text evidence="2">Belongs to the sulfatase family.</text>
</comment>
<sequence>MPALILAALLAAAPDESGSPGPAAAAERPNVLLILSDDQAWDDYGFMGSPLAHTPHLDRLAGQSLTFPRGYVPTSLCRPSLASILTGQYPHQHGITGNDPAVPRNVERLPTHRNRTPAYLDLRRSMNDTLDDAPKLSALLRDAGYRTLQTGKWWEGDPKDHGFTAAMTHGDLTRGGRHGDVGLQITRDGQPTPGLGPLPAFMQHAENEGQPWFVWYAPFLPHTPHDPPARLLTKYQPAVEAGDLTPSEAKYFANVERFDEAVGAVLAEVDRRDAADPDGPGTLVVYVCDNGWITLPGRSAYAARSKRSPHEGGVRTPIMLRRTGVIEPARNDTPVSSIDLARTILHHCDVPVPEAMGGVNLLDDAALADRGPVFGEIFEHDQPFPAPAADGLMYRWVVDGNWKLILPYQPHYTAARGGVPPVELFDLSADPHETKNLASANPAEVARLTALLDAWWDPTQK</sequence>
<dbReference type="PANTHER" id="PTHR42693">
    <property type="entry name" value="ARYLSULFATASE FAMILY MEMBER"/>
    <property type="match status" value="1"/>
</dbReference>
<keyword evidence="4" id="KW-0732">Signal</keyword>
<evidence type="ECO:0000256" key="6">
    <source>
        <dbReference type="ARBA" id="ARBA00022837"/>
    </source>
</evidence>
<protein>
    <submittedName>
        <fullName evidence="8">Arylsulfatase</fullName>
        <ecNumber evidence="8">3.1.6.1</ecNumber>
    </submittedName>
</protein>
<dbReference type="EMBL" id="WTPX01000121">
    <property type="protein sequence ID" value="NNJ27107.1"/>
    <property type="molecule type" value="Genomic_DNA"/>
</dbReference>
<accession>A0ABX1VIP9</accession>
<keyword evidence="9" id="KW-1185">Reference proteome</keyword>
<keyword evidence="5 8" id="KW-0378">Hydrolase</keyword>
<dbReference type="PANTHER" id="PTHR42693:SF42">
    <property type="entry name" value="ARYLSULFATASE G"/>
    <property type="match status" value="1"/>
</dbReference>
<dbReference type="GO" id="GO:0004065">
    <property type="term" value="F:arylsulfatase activity"/>
    <property type="evidence" value="ECO:0007669"/>
    <property type="project" value="UniProtKB-EC"/>
</dbReference>
<dbReference type="RefSeq" id="WP_171188804.1">
    <property type="nucleotide sequence ID" value="NZ_WTPX01000121.1"/>
</dbReference>
<evidence type="ECO:0000313" key="8">
    <source>
        <dbReference type="EMBL" id="NNJ27107.1"/>
    </source>
</evidence>
<evidence type="ECO:0000256" key="3">
    <source>
        <dbReference type="ARBA" id="ARBA00022723"/>
    </source>
</evidence>
<name>A0ABX1VIP9_9PLAN</name>
<dbReference type="Gene3D" id="3.40.720.10">
    <property type="entry name" value="Alkaline Phosphatase, subunit A"/>
    <property type="match status" value="1"/>
</dbReference>
<dbReference type="Proteomes" id="UP000609651">
    <property type="component" value="Unassembled WGS sequence"/>
</dbReference>
<evidence type="ECO:0000256" key="1">
    <source>
        <dbReference type="ARBA" id="ARBA00001913"/>
    </source>
</evidence>
<dbReference type="InterPro" id="IPR017850">
    <property type="entry name" value="Alkaline_phosphatase_core_sf"/>
</dbReference>
<proteinExistence type="inferred from homology"/>
<comment type="cofactor">
    <cofactor evidence="1">
        <name>Ca(2+)</name>
        <dbReference type="ChEBI" id="CHEBI:29108"/>
    </cofactor>
</comment>
<feature type="domain" description="Sulfatase N-terminal" evidence="7">
    <location>
        <begin position="29"/>
        <end position="349"/>
    </location>
</feature>
<evidence type="ECO:0000256" key="2">
    <source>
        <dbReference type="ARBA" id="ARBA00008779"/>
    </source>
</evidence>
<dbReference type="InterPro" id="IPR050738">
    <property type="entry name" value="Sulfatase"/>
</dbReference>
<organism evidence="8 9">
    <name type="scientific">Alienimonas chondri</name>
    <dbReference type="NCBI Taxonomy" id="2681879"/>
    <lineage>
        <taxon>Bacteria</taxon>
        <taxon>Pseudomonadati</taxon>
        <taxon>Planctomycetota</taxon>
        <taxon>Planctomycetia</taxon>
        <taxon>Planctomycetales</taxon>
        <taxon>Planctomycetaceae</taxon>
        <taxon>Alienimonas</taxon>
    </lineage>
</organism>
<gene>
    <name evidence="8" type="primary">atsA_31</name>
    <name evidence="8" type="ORF">LzC2_32040</name>
</gene>
<evidence type="ECO:0000313" key="9">
    <source>
        <dbReference type="Proteomes" id="UP000609651"/>
    </source>
</evidence>
<keyword evidence="3" id="KW-0479">Metal-binding</keyword>